<protein>
    <submittedName>
        <fullName evidence="1">(rape) hypothetical protein</fullName>
    </submittedName>
</protein>
<gene>
    <name evidence="1" type="ORF">DARMORV10_C02P48290.1</name>
</gene>
<proteinExistence type="predicted"/>
<dbReference type="AlphaFoldDB" id="A0A816KBS7"/>
<name>A0A816KBS7_BRANA</name>
<sequence>KFGFSCCSSLTPSNLPAAKMVFKRYVEIGRVALVNYGKDHGKLCWNNKAQWLY</sequence>
<evidence type="ECO:0000313" key="1">
    <source>
        <dbReference type="EMBL" id="CAF1919578.1"/>
    </source>
</evidence>
<reference evidence="1" key="1">
    <citation type="submission" date="2021-01" db="EMBL/GenBank/DDBJ databases">
        <authorList>
            <consortium name="Genoscope - CEA"/>
            <person name="William W."/>
        </authorList>
    </citation>
    <scope>NUCLEOTIDE SEQUENCE</scope>
</reference>
<dbReference type="Gene3D" id="2.30.30.30">
    <property type="match status" value="1"/>
</dbReference>
<accession>A0A816KBS7</accession>
<dbReference type="InterPro" id="IPR014722">
    <property type="entry name" value="Rib_uL2_dom2"/>
</dbReference>
<dbReference type="Proteomes" id="UP001295469">
    <property type="component" value="Chromosome C02"/>
</dbReference>
<dbReference type="EMBL" id="HG994366">
    <property type="protein sequence ID" value="CAF1919578.1"/>
    <property type="molecule type" value="Genomic_DNA"/>
</dbReference>
<feature type="non-terminal residue" evidence="1">
    <location>
        <position position="1"/>
    </location>
</feature>
<organism evidence="1">
    <name type="scientific">Brassica napus</name>
    <name type="common">Rape</name>
    <dbReference type="NCBI Taxonomy" id="3708"/>
    <lineage>
        <taxon>Eukaryota</taxon>
        <taxon>Viridiplantae</taxon>
        <taxon>Streptophyta</taxon>
        <taxon>Embryophyta</taxon>
        <taxon>Tracheophyta</taxon>
        <taxon>Spermatophyta</taxon>
        <taxon>Magnoliopsida</taxon>
        <taxon>eudicotyledons</taxon>
        <taxon>Gunneridae</taxon>
        <taxon>Pentapetalae</taxon>
        <taxon>rosids</taxon>
        <taxon>malvids</taxon>
        <taxon>Brassicales</taxon>
        <taxon>Brassicaceae</taxon>
        <taxon>Brassiceae</taxon>
        <taxon>Brassica</taxon>
    </lineage>
</organism>